<dbReference type="EMBL" id="JAHQIW010001544">
    <property type="protein sequence ID" value="KAJ1352770.1"/>
    <property type="molecule type" value="Genomic_DNA"/>
</dbReference>
<evidence type="ECO:0000313" key="2">
    <source>
        <dbReference type="Proteomes" id="UP001196413"/>
    </source>
</evidence>
<sequence length="63" mass="7511">MAKEITKEQKAFKKEEEKEEYKQAWRKMKPKLDELRSKLINVINATKDARKEVSCQEDIIKSV</sequence>
<dbReference type="Proteomes" id="UP001196413">
    <property type="component" value="Unassembled WGS sequence"/>
</dbReference>
<gene>
    <name evidence="1" type="ORF">KIN20_009195</name>
</gene>
<keyword evidence="2" id="KW-1185">Reference proteome</keyword>
<reference evidence="1" key="1">
    <citation type="submission" date="2021-06" db="EMBL/GenBank/DDBJ databases">
        <title>Parelaphostrongylus tenuis whole genome reference sequence.</title>
        <authorList>
            <person name="Garwood T.J."/>
            <person name="Larsen P.A."/>
            <person name="Fountain-Jones N.M."/>
            <person name="Garbe J.R."/>
            <person name="Macchietto M.G."/>
            <person name="Kania S.A."/>
            <person name="Gerhold R.W."/>
            <person name="Richards J.E."/>
            <person name="Wolf T.M."/>
        </authorList>
    </citation>
    <scope>NUCLEOTIDE SEQUENCE</scope>
    <source>
        <strain evidence="1">MNPRO001-30</strain>
        <tissue evidence="1">Meninges</tissue>
    </source>
</reference>
<evidence type="ECO:0000313" key="1">
    <source>
        <dbReference type="EMBL" id="KAJ1352770.1"/>
    </source>
</evidence>
<dbReference type="AlphaFoldDB" id="A0AAD5M5Z0"/>
<organism evidence="1 2">
    <name type="scientific">Parelaphostrongylus tenuis</name>
    <name type="common">Meningeal worm</name>
    <dbReference type="NCBI Taxonomy" id="148309"/>
    <lineage>
        <taxon>Eukaryota</taxon>
        <taxon>Metazoa</taxon>
        <taxon>Ecdysozoa</taxon>
        <taxon>Nematoda</taxon>
        <taxon>Chromadorea</taxon>
        <taxon>Rhabditida</taxon>
        <taxon>Rhabditina</taxon>
        <taxon>Rhabditomorpha</taxon>
        <taxon>Strongyloidea</taxon>
        <taxon>Metastrongylidae</taxon>
        <taxon>Parelaphostrongylus</taxon>
    </lineage>
</organism>
<accession>A0AAD5M5Z0</accession>
<proteinExistence type="predicted"/>
<name>A0AAD5M5Z0_PARTN</name>
<comment type="caution">
    <text evidence="1">The sequence shown here is derived from an EMBL/GenBank/DDBJ whole genome shotgun (WGS) entry which is preliminary data.</text>
</comment>
<protein>
    <submittedName>
        <fullName evidence="1">Uncharacterized protein</fullName>
    </submittedName>
</protein>